<name>A0ACB1BAM6_MELEN</name>
<gene>
    <name evidence="1" type="ORF">MENTE1834_LOCUS48703</name>
</gene>
<keyword evidence="2" id="KW-1185">Reference proteome</keyword>
<reference evidence="1" key="1">
    <citation type="submission" date="2023-11" db="EMBL/GenBank/DDBJ databases">
        <authorList>
            <person name="Poullet M."/>
        </authorList>
    </citation>
    <scope>NUCLEOTIDE SEQUENCE</scope>
    <source>
        <strain evidence="1">E1834</strain>
    </source>
</reference>
<evidence type="ECO:0000313" key="2">
    <source>
        <dbReference type="Proteomes" id="UP001497535"/>
    </source>
</evidence>
<sequence length="132" mass="15359">MWQLFAVLDLLKKLNIIHRDIIKPTNLLVNPITGRLTIADFGSAICLARYINRYRRNYTGNRFYRPPELILGAARYDCLLEFLPTNVAPIQIEDDDASEELNAILAKARLLKNSEKMVKKELFLRMFKFTTQ</sequence>
<proteinExistence type="predicted"/>
<organism evidence="1 2">
    <name type="scientific">Meloidogyne enterolobii</name>
    <name type="common">Root-knot nematode worm</name>
    <name type="synonym">Meloidogyne mayaguensis</name>
    <dbReference type="NCBI Taxonomy" id="390850"/>
    <lineage>
        <taxon>Eukaryota</taxon>
        <taxon>Metazoa</taxon>
        <taxon>Ecdysozoa</taxon>
        <taxon>Nematoda</taxon>
        <taxon>Chromadorea</taxon>
        <taxon>Rhabditida</taxon>
        <taxon>Tylenchina</taxon>
        <taxon>Tylenchomorpha</taxon>
        <taxon>Tylenchoidea</taxon>
        <taxon>Meloidogynidae</taxon>
        <taxon>Meloidogyninae</taxon>
        <taxon>Meloidogyne</taxon>
    </lineage>
</organism>
<protein>
    <submittedName>
        <fullName evidence="1">Uncharacterized protein</fullName>
    </submittedName>
</protein>
<evidence type="ECO:0000313" key="1">
    <source>
        <dbReference type="EMBL" id="CAK5128106.1"/>
    </source>
</evidence>
<dbReference type="EMBL" id="CAVMJV010000254">
    <property type="protein sequence ID" value="CAK5128106.1"/>
    <property type="molecule type" value="Genomic_DNA"/>
</dbReference>
<accession>A0ACB1BAM6</accession>
<comment type="caution">
    <text evidence="1">The sequence shown here is derived from an EMBL/GenBank/DDBJ whole genome shotgun (WGS) entry which is preliminary data.</text>
</comment>
<dbReference type="Proteomes" id="UP001497535">
    <property type="component" value="Unassembled WGS sequence"/>
</dbReference>